<proteinExistence type="predicted"/>
<gene>
    <name evidence="1" type="ORF">BFL28_05195</name>
</gene>
<comment type="caution">
    <text evidence="1">The sequence shown here is derived from an EMBL/GenBank/DDBJ whole genome shotgun (WGS) entry which is preliminary data.</text>
</comment>
<keyword evidence="2" id="KW-1185">Reference proteome</keyword>
<dbReference type="Proteomes" id="UP000094487">
    <property type="component" value="Unassembled WGS sequence"/>
</dbReference>
<reference evidence="1 2" key="1">
    <citation type="submission" date="2016-08" db="EMBL/GenBank/DDBJ databases">
        <title>Draft genome of the agarase producing Sphingomonas sp. MCT13.</title>
        <authorList>
            <person name="D'Andrea M.M."/>
            <person name="Rossolini G.M."/>
            <person name="Thaller M.C."/>
        </authorList>
    </citation>
    <scope>NUCLEOTIDE SEQUENCE [LARGE SCALE GENOMIC DNA]</scope>
    <source>
        <strain evidence="1 2">MCT13</strain>
    </source>
</reference>
<name>A0A1E3LSI7_9SPHN</name>
<protein>
    <submittedName>
        <fullName evidence="1">Uncharacterized protein</fullName>
    </submittedName>
</protein>
<dbReference type="EMBL" id="MDDS01000057">
    <property type="protein sequence ID" value="ODP36699.1"/>
    <property type="molecule type" value="Genomic_DNA"/>
</dbReference>
<sequence length="100" mass="10499">MPLAAPRPVAPLQPKPITPLYEVGERFETFALAPTPAAAPQTAPITAPETVATVHSLLDRLERGIARRSQAAAPEAAPPADAAQGLGNTLEMLRRMAVRA</sequence>
<accession>A0A1E3LSI7</accession>
<organism evidence="1 2">
    <name type="scientific">Sphingomonas turrisvirgatae</name>
    <dbReference type="NCBI Taxonomy" id="1888892"/>
    <lineage>
        <taxon>Bacteria</taxon>
        <taxon>Pseudomonadati</taxon>
        <taxon>Pseudomonadota</taxon>
        <taxon>Alphaproteobacteria</taxon>
        <taxon>Sphingomonadales</taxon>
        <taxon>Sphingomonadaceae</taxon>
        <taxon>Sphingomonas</taxon>
    </lineage>
</organism>
<dbReference type="STRING" id="1888892.BFL28_05195"/>
<evidence type="ECO:0000313" key="1">
    <source>
        <dbReference type="EMBL" id="ODP36699.1"/>
    </source>
</evidence>
<dbReference type="AlphaFoldDB" id="A0A1E3LSI7"/>
<dbReference type="RefSeq" id="WP_069321633.1">
    <property type="nucleotide sequence ID" value="NZ_MDDS01000057.1"/>
</dbReference>
<evidence type="ECO:0000313" key="2">
    <source>
        <dbReference type="Proteomes" id="UP000094487"/>
    </source>
</evidence>